<dbReference type="SUPFAM" id="SSF52540">
    <property type="entry name" value="P-loop containing nucleoside triphosphate hydrolases"/>
    <property type="match status" value="2"/>
</dbReference>
<evidence type="ECO:0000256" key="4">
    <source>
        <dbReference type="ARBA" id="ARBA00022806"/>
    </source>
</evidence>
<dbReference type="InterPro" id="IPR041677">
    <property type="entry name" value="DNA2/NAM7_AAA_11"/>
</dbReference>
<proteinExistence type="inferred from homology"/>
<dbReference type="InterPro" id="IPR011528">
    <property type="entry name" value="NERD"/>
</dbReference>
<dbReference type="InterPro" id="IPR047187">
    <property type="entry name" value="SF1_C_Upf1"/>
</dbReference>
<reference evidence="11" key="1">
    <citation type="submission" date="2015-11" db="EMBL/GenBank/DDBJ databases">
        <authorList>
            <person name="Varghese N."/>
        </authorList>
    </citation>
    <scope>NUCLEOTIDE SEQUENCE [LARGE SCALE GENOMIC DNA]</scope>
    <source>
        <strain evidence="11">JGI-23</strain>
    </source>
</reference>
<evidence type="ECO:0000256" key="2">
    <source>
        <dbReference type="ARBA" id="ARBA00022741"/>
    </source>
</evidence>
<evidence type="ECO:0000256" key="5">
    <source>
        <dbReference type="ARBA" id="ARBA00022840"/>
    </source>
</evidence>
<dbReference type="RefSeq" id="WP_092350394.1">
    <property type="nucleotide sequence ID" value="NZ_CZVW01000016.1"/>
</dbReference>
<dbReference type="InterPro" id="IPR027417">
    <property type="entry name" value="P-loop_NTPase"/>
</dbReference>
<dbReference type="Pfam" id="PF13086">
    <property type="entry name" value="AAA_11"/>
    <property type="match status" value="2"/>
</dbReference>
<keyword evidence="4 10" id="KW-0347">Helicase</keyword>
<dbReference type="CDD" id="cd18808">
    <property type="entry name" value="SF1_C_Upf1"/>
    <property type="match status" value="1"/>
</dbReference>
<dbReference type="Gene3D" id="3.40.50.300">
    <property type="entry name" value="P-loop containing nucleotide triphosphate hydrolases"/>
    <property type="match status" value="3"/>
</dbReference>
<dbReference type="GO" id="GO:0004386">
    <property type="term" value="F:helicase activity"/>
    <property type="evidence" value="ECO:0007669"/>
    <property type="project" value="UniProtKB-KW"/>
</dbReference>
<keyword evidence="3" id="KW-0378">Hydrolase</keyword>
<dbReference type="InterPro" id="IPR050534">
    <property type="entry name" value="Coronavir_polyprotein_1ab"/>
</dbReference>
<dbReference type="AlphaFoldDB" id="A0A0P1NVU3"/>
<evidence type="ECO:0000313" key="10">
    <source>
        <dbReference type="EMBL" id="CUT03370.1"/>
    </source>
</evidence>
<evidence type="ECO:0000313" key="11">
    <source>
        <dbReference type="Proteomes" id="UP000199197"/>
    </source>
</evidence>
<evidence type="ECO:0000259" key="7">
    <source>
        <dbReference type="Pfam" id="PF08378"/>
    </source>
</evidence>
<keyword evidence="5" id="KW-0067">ATP-binding</keyword>
<name>A0A0P1NVU3_9BACT</name>
<dbReference type="PANTHER" id="PTHR43788">
    <property type="entry name" value="DNA2/NAM7 HELICASE FAMILY MEMBER"/>
    <property type="match status" value="1"/>
</dbReference>
<dbReference type="GO" id="GO:0016787">
    <property type="term" value="F:hydrolase activity"/>
    <property type="evidence" value="ECO:0007669"/>
    <property type="project" value="UniProtKB-KW"/>
</dbReference>
<dbReference type="InterPro" id="IPR041679">
    <property type="entry name" value="DNA2/NAM7-like_C"/>
</dbReference>
<keyword evidence="6" id="KW-0175">Coiled coil</keyword>
<organism evidence="10 11">
    <name type="scientific">Candidatus Chryseopegocella kryptomonas</name>
    <dbReference type="NCBI Taxonomy" id="1633643"/>
    <lineage>
        <taxon>Bacteria</taxon>
        <taxon>Pseudomonadati</taxon>
        <taxon>Candidatus Kryptoniota</taxon>
        <taxon>Candidatus Chryseopegocella</taxon>
    </lineage>
</organism>
<evidence type="ECO:0000256" key="1">
    <source>
        <dbReference type="ARBA" id="ARBA00007913"/>
    </source>
</evidence>
<gene>
    <name evidence="10" type="ORF">JGI23_01458</name>
</gene>
<evidence type="ECO:0000259" key="9">
    <source>
        <dbReference type="Pfam" id="PF13087"/>
    </source>
</evidence>
<dbReference type="Pfam" id="PF08378">
    <property type="entry name" value="NERD"/>
    <property type="match status" value="1"/>
</dbReference>
<evidence type="ECO:0000256" key="6">
    <source>
        <dbReference type="SAM" id="Coils"/>
    </source>
</evidence>
<dbReference type="GO" id="GO:0005524">
    <property type="term" value="F:ATP binding"/>
    <property type="evidence" value="ECO:0007669"/>
    <property type="project" value="UniProtKB-KW"/>
</dbReference>
<feature type="domain" description="DNA2/NAM7 helicase-like C-terminal" evidence="9">
    <location>
        <begin position="939"/>
        <end position="1118"/>
    </location>
</feature>
<comment type="similarity">
    <text evidence="1">Belongs to the DNA2/NAM7 helicase family.</text>
</comment>
<evidence type="ECO:0000256" key="3">
    <source>
        <dbReference type="ARBA" id="ARBA00022801"/>
    </source>
</evidence>
<keyword evidence="2" id="KW-0547">Nucleotide-binding</keyword>
<feature type="coiled-coil region" evidence="6">
    <location>
        <begin position="737"/>
        <end position="803"/>
    </location>
</feature>
<feature type="coiled-coil region" evidence="6">
    <location>
        <begin position="565"/>
        <end position="592"/>
    </location>
</feature>
<dbReference type="Pfam" id="PF13087">
    <property type="entry name" value="AAA_12"/>
    <property type="match status" value="1"/>
</dbReference>
<dbReference type="Proteomes" id="UP000199197">
    <property type="component" value="Unassembled WGS sequence"/>
</dbReference>
<dbReference type="EMBL" id="CZVW01000016">
    <property type="protein sequence ID" value="CUT03370.1"/>
    <property type="molecule type" value="Genomic_DNA"/>
</dbReference>
<feature type="domain" description="DNA2/NAM7 helicase helicase" evidence="8">
    <location>
        <begin position="739"/>
        <end position="902"/>
    </location>
</feature>
<dbReference type="PANTHER" id="PTHR43788:SF8">
    <property type="entry name" value="DNA-BINDING PROTEIN SMUBP-2"/>
    <property type="match status" value="1"/>
</dbReference>
<dbReference type="OrthoDB" id="9757917at2"/>
<feature type="domain" description="NERD" evidence="7">
    <location>
        <begin position="38"/>
        <end position="114"/>
    </location>
</feature>
<evidence type="ECO:0000259" key="8">
    <source>
        <dbReference type="Pfam" id="PF13086"/>
    </source>
</evidence>
<keyword evidence="11" id="KW-1185">Reference proteome</keyword>
<accession>A0A0P1NVU3</accession>
<sequence length="1151" mass="132374">MFRCFQVSNFRYDHEIKTFKIIFEKLKNKYNNSNQNFNLIIQPNILGSTPDLIIISNKLIAVADIKSGAGTITGNENSRWYSNGLEINKERENPFQQIFRYKFDLLNFLKDKLHFYFPPDFIDSNINLGHIKGFVIFDNVIYYDHSQLQTPTRKWFKVTSALNFHKDIDSLPASMINLSDPDIETIIFKILKIDPSQYIDNYPLPEFVEPSEVKLRKVNIPIKINIPQLYSKHQKILSYYRYCLVLEDLKSSEIPESSIAINLTESPLALSSFSTVLTPDLKIFLDKQSFYSRAQNIQLLLAYPVFDLKDSKVPLFISTTNFSIKNSHVIFSISDKYEISKTFISRVMGISDPEQIEFIKSNVDKSATIDEKIDIIIQNFNPEKSSISIDTLKKALSSYRVLLFWGTWGTNFKVIRELEDIIKKGITTQELSCFISQSQIDNTPHPENLSLLIFSNLNKEQELALESAFTKRLTVVTGPPGTGKTQISFNIMANAVIHGKTVLFSTKNNKAVDDVCKKFEKLFPNNSITPLIRVGNKEVISRLPDKILKTINTINNNKTIDQNLINKVKIDINIIKEKINELESEISKFHQLQLYYNSIKNQIEFNKSLYEFEKLNKSKIIENLNFEKENILSSIPKPFIDFFYEMRKNYPTPESLISKHLSALTDKLLGKLNLLEKIILLINKKYIYNKYTKIFAKLSSAFDPPQIEFIKKMSKTLPDLFKYLLLAKSWEKDIAKVIDIDEKIKERESELENIKNEFEKLIADLERKLVKLKDDISKLAPKIKQYEEEIESLKSTLIEKSKDYLRLFYISSLTPNLVPSLQSFKTSIENSTIISKSAFKEVLKAFPIIATTNLSVANVVPLEPYLFDILIIDEASQSDIASALPLILRSKNIVIIGDPMQLKHISGLSNDEDATIAQSCDIPEFKLNYSNKSLYLLAEEISNKSANPVIFLTEHYRSYHKIIEFSNSHFYSHIGRELVVKTPPENIKFKKVNGIIWIPTQGTEKNKINTSEAEKIEEILLKLKNYIDPDISIGITTPFRNQADFLQRYLYKLLRPGIDVVDTVHRFQGDEKDIMFLSLVVSPNSESSLLWFINESAKQLLNVAVTRARSSLFVIGDYNFAISPNKSNRFRYDYIRALAESSICGTPDDLL</sequence>
<feature type="domain" description="DNA2/NAM7 helicase helicase" evidence="8">
    <location>
        <begin position="456"/>
        <end position="619"/>
    </location>
</feature>
<protein>
    <submittedName>
        <fullName evidence="10">Superfamily I DNA and/or RNA helicase</fullName>
    </submittedName>
</protein>